<dbReference type="FunFam" id="3.40.50.2300:FF:000001">
    <property type="entry name" value="DNA-binding response regulator PhoB"/>
    <property type="match status" value="1"/>
</dbReference>
<evidence type="ECO:0000256" key="3">
    <source>
        <dbReference type="ARBA" id="ARBA00022553"/>
    </source>
</evidence>
<dbReference type="FunFam" id="1.10.10.10:FF:000018">
    <property type="entry name" value="DNA-binding response regulator ResD"/>
    <property type="match status" value="1"/>
</dbReference>
<protein>
    <recommendedName>
        <fullName evidence="11">Heme response regulator HssR</fullName>
    </recommendedName>
</protein>
<dbReference type="CDD" id="cd17574">
    <property type="entry name" value="REC_OmpR"/>
    <property type="match status" value="1"/>
</dbReference>
<name>A0A6N9Q278_9BACL</name>
<feature type="modified residue" description="4-aspartylphosphate" evidence="12">
    <location>
        <position position="52"/>
    </location>
</feature>
<dbReference type="GO" id="GO:0000976">
    <property type="term" value="F:transcription cis-regulatory region binding"/>
    <property type="evidence" value="ECO:0007669"/>
    <property type="project" value="TreeGrafter"/>
</dbReference>
<evidence type="ECO:0000256" key="13">
    <source>
        <dbReference type="PROSITE-ProRule" id="PRU01091"/>
    </source>
</evidence>
<dbReference type="CDD" id="cd00383">
    <property type="entry name" value="trans_reg_C"/>
    <property type="match status" value="1"/>
</dbReference>
<evidence type="ECO:0000256" key="4">
    <source>
        <dbReference type="ARBA" id="ARBA00023012"/>
    </source>
</evidence>
<comment type="function">
    <text evidence="10">Member of the two-component regulatory system HssS/HssR involved in intracellular heme homeostasis and tempering of staphylococcal virulence. Phosphorylated HssR binds to a direct repeat sequence within hrtAB promoter and activates the expression of hrtAB, an efflux pump, in response to extracellular heme, hemin, hemoglobin or blood.</text>
</comment>
<dbReference type="PROSITE" id="PS51755">
    <property type="entry name" value="OMPR_PHOB"/>
    <property type="match status" value="1"/>
</dbReference>
<evidence type="ECO:0000256" key="1">
    <source>
        <dbReference type="ARBA" id="ARBA00004496"/>
    </source>
</evidence>
<evidence type="ECO:0000256" key="11">
    <source>
        <dbReference type="ARBA" id="ARBA00039976"/>
    </source>
</evidence>
<dbReference type="Gene3D" id="1.10.10.10">
    <property type="entry name" value="Winged helix-like DNA-binding domain superfamily/Winged helix DNA-binding domain"/>
    <property type="match status" value="1"/>
</dbReference>
<evidence type="ECO:0000256" key="2">
    <source>
        <dbReference type="ARBA" id="ARBA00022490"/>
    </source>
</evidence>
<dbReference type="Gene3D" id="3.40.50.2300">
    <property type="match status" value="1"/>
</dbReference>
<feature type="domain" description="OmpR/PhoB-type" evidence="15">
    <location>
        <begin position="124"/>
        <end position="222"/>
    </location>
</feature>
<keyword evidence="7 13" id="KW-0238">DNA-binding</keyword>
<evidence type="ECO:0000259" key="14">
    <source>
        <dbReference type="PROSITE" id="PS50110"/>
    </source>
</evidence>
<keyword evidence="2" id="KW-0963">Cytoplasm</keyword>
<dbReference type="PANTHER" id="PTHR48111:SF49">
    <property type="entry name" value="HEME RESPONSE REGULATOR HSSR"/>
    <property type="match status" value="1"/>
</dbReference>
<dbReference type="RefSeq" id="WP_160645348.1">
    <property type="nucleotide sequence ID" value="NZ_SIJB01000015.1"/>
</dbReference>
<dbReference type="Proteomes" id="UP000448943">
    <property type="component" value="Unassembled WGS sequence"/>
</dbReference>
<dbReference type="InterPro" id="IPR039420">
    <property type="entry name" value="WalR-like"/>
</dbReference>
<dbReference type="PANTHER" id="PTHR48111">
    <property type="entry name" value="REGULATOR OF RPOS"/>
    <property type="match status" value="1"/>
</dbReference>
<dbReference type="SUPFAM" id="SSF52172">
    <property type="entry name" value="CheY-like"/>
    <property type="match status" value="1"/>
</dbReference>
<keyword evidence="4" id="KW-0902">Two-component regulatory system</keyword>
<evidence type="ECO:0000256" key="12">
    <source>
        <dbReference type="PROSITE-ProRule" id="PRU00169"/>
    </source>
</evidence>
<keyword evidence="9" id="KW-0804">Transcription</keyword>
<feature type="DNA-binding region" description="OmpR/PhoB-type" evidence="13">
    <location>
        <begin position="124"/>
        <end position="222"/>
    </location>
</feature>
<dbReference type="AlphaFoldDB" id="A0A6N9Q278"/>
<proteinExistence type="predicted"/>
<dbReference type="GO" id="GO:0032993">
    <property type="term" value="C:protein-DNA complex"/>
    <property type="evidence" value="ECO:0007669"/>
    <property type="project" value="TreeGrafter"/>
</dbReference>
<feature type="domain" description="Response regulatory" evidence="14">
    <location>
        <begin position="3"/>
        <end position="116"/>
    </location>
</feature>
<evidence type="ECO:0000256" key="9">
    <source>
        <dbReference type="ARBA" id="ARBA00023163"/>
    </source>
</evidence>
<dbReference type="InterPro" id="IPR001867">
    <property type="entry name" value="OmpR/PhoB-type_DNA-bd"/>
</dbReference>
<dbReference type="OrthoDB" id="9790442at2"/>
<dbReference type="GO" id="GO:0005829">
    <property type="term" value="C:cytosol"/>
    <property type="evidence" value="ECO:0007669"/>
    <property type="project" value="TreeGrafter"/>
</dbReference>
<dbReference type="InterPro" id="IPR011006">
    <property type="entry name" value="CheY-like_superfamily"/>
</dbReference>
<comment type="subcellular location">
    <subcellularLocation>
        <location evidence="1">Cytoplasm</location>
    </subcellularLocation>
</comment>
<dbReference type="SMART" id="SM00862">
    <property type="entry name" value="Trans_reg_C"/>
    <property type="match status" value="1"/>
</dbReference>
<keyword evidence="8" id="KW-0010">Activator</keyword>
<reference evidence="16 17" key="1">
    <citation type="submission" date="2019-01" db="EMBL/GenBank/DDBJ databases">
        <title>Chengkuizengella sp. nov., isolated from deep-sea sediment of East Pacific Ocean.</title>
        <authorList>
            <person name="Yang J."/>
            <person name="Lai Q."/>
            <person name="Shao Z."/>
        </authorList>
    </citation>
    <scope>NUCLEOTIDE SEQUENCE [LARGE SCALE GENOMIC DNA]</scope>
    <source>
        <strain evidence="16 17">YPA3-1-1</strain>
    </source>
</reference>
<dbReference type="SMART" id="SM00448">
    <property type="entry name" value="REC"/>
    <property type="match status" value="1"/>
</dbReference>
<evidence type="ECO:0000259" key="15">
    <source>
        <dbReference type="PROSITE" id="PS51755"/>
    </source>
</evidence>
<dbReference type="Gene3D" id="6.10.250.690">
    <property type="match status" value="1"/>
</dbReference>
<comment type="caution">
    <text evidence="16">The sequence shown here is derived from an EMBL/GenBank/DDBJ whole genome shotgun (WGS) entry which is preliminary data.</text>
</comment>
<dbReference type="GO" id="GO:0006355">
    <property type="term" value="P:regulation of DNA-templated transcription"/>
    <property type="evidence" value="ECO:0007669"/>
    <property type="project" value="InterPro"/>
</dbReference>
<accession>A0A6N9Q278</accession>
<gene>
    <name evidence="16" type="ORF">ERL59_06315</name>
</gene>
<dbReference type="GO" id="GO:0000156">
    <property type="term" value="F:phosphorelay response regulator activity"/>
    <property type="evidence" value="ECO:0007669"/>
    <property type="project" value="TreeGrafter"/>
</dbReference>
<keyword evidence="17" id="KW-1185">Reference proteome</keyword>
<sequence>MVKVLVADDDESIRHLISLYLSNEGYMILEASDGREALNILGKEKINLAIIDIMMPHINGWVLCKEIRELYEIPVLMVTAKGTTEDKVKGFELGTDDYLVKPFDPMELIVRVKALLRRYKVMHSQIIKIGDIEMDAKTKKVSINGDGLTLPLKEFEVLFQLANYPNQIFTRDQLIEQIWGLDYEGDDRTVDVHIKRLRQRIKEKTDMIQISTIRGLGYRLEVIS</sequence>
<dbReference type="Pfam" id="PF00072">
    <property type="entry name" value="Response_reg"/>
    <property type="match status" value="1"/>
</dbReference>
<keyword evidence="6" id="KW-0843">Virulence</keyword>
<evidence type="ECO:0000256" key="6">
    <source>
        <dbReference type="ARBA" id="ARBA00023026"/>
    </source>
</evidence>
<dbReference type="InterPro" id="IPR001789">
    <property type="entry name" value="Sig_transdc_resp-reg_receiver"/>
</dbReference>
<evidence type="ECO:0000256" key="7">
    <source>
        <dbReference type="ARBA" id="ARBA00023125"/>
    </source>
</evidence>
<evidence type="ECO:0000313" key="16">
    <source>
        <dbReference type="EMBL" id="NBI28564.1"/>
    </source>
</evidence>
<evidence type="ECO:0000256" key="10">
    <source>
        <dbReference type="ARBA" id="ARBA00037471"/>
    </source>
</evidence>
<dbReference type="InterPro" id="IPR036388">
    <property type="entry name" value="WH-like_DNA-bd_sf"/>
</dbReference>
<dbReference type="PROSITE" id="PS50110">
    <property type="entry name" value="RESPONSE_REGULATORY"/>
    <property type="match status" value="1"/>
</dbReference>
<dbReference type="EMBL" id="SIJB01000015">
    <property type="protein sequence ID" value="NBI28564.1"/>
    <property type="molecule type" value="Genomic_DNA"/>
</dbReference>
<evidence type="ECO:0000313" key="17">
    <source>
        <dbReference type="Proteomes" id="UP000448943"/>
    </source>
</evidence>
<keyword evidence="5" id="KW-0805">Transcription regulation</keyword>
<evidence type="ECO:0000256" key="5">
    <source>
        <dbReference type="ARBA" id="ARBA00023015"/>
    </source>
</evidence>
<keyword evidence="3 12" id="KW-0597">Phosphoprotein</keyword>
<evidence type="ECO:0000256" key="8">
    <source>
        <dbReference type="ARBA" id="ARBA00023159"/>
    </source>
</evidence>
<organism evidence="16 17">
    <name type="scientific">Chengkuizengella marina</name>
    <dbReference type="NCBI Taxonomy" id="2507566"/>
    <lineage>
        <taxon>Bacteria</taxon>
        <taxon>Bacillati</taxon>
        <taxon>Bacillota</taxon>
        <taxon>Bacilli</taxon>
        <taxon>Bacillales</taxon>
        <taxon>Paenibacillaceae</taxon>
        <taxon>Chengkuizengella</taxon>
    </lineage>
</organism>
<dbReference type="Pfam" id="PF00486">
    <property type="entry name" value="Trans_reg_C"/>
    <property type="match status" value="1"/>
</dbReference>